<dbReference type="InParanoid" id="A0A061G2S1"/>
<evidence type="ECO:0000313" key="1">
    <source>
        <dbReference type="EMBL" id="EOY23512.1"/>
    </source>
</evidence>
<proteinExistence type="predicted"/>
<dbReference type="Gramene" id="EOY23512">
    <property type="protein sequence ID" value="EOY23512"/>
    <property type="gene ID" value="TCM_015380"/>
</dbReference>
<protein>
    <submittedName>
        <fullName evidence="1">Uncharacterized protein</fullName>
    </submittedName>
</protein>
<evidence type="ECO:0000313" key="2">
    <source>
        <dbReference type="Proteomes" id="UP000026915"/>
    </source>
</evidence>
<gene>
    <name evidence="1" type="ORF">TCM_015380</name>
</gene>
<dbReference type="EMBL" id="CM001881">
    <property type="protein sequence ID" value="EOY23512.1"/>
    <property type="molecule type" value="Genomic_DNA"/>
</dbReference>
<reference evidence="1 2" key="1">
    <citation type="journal article" date="2013" name="Genome Biol.">
        <title>The genome sequence of the most widely cultivated cacao type and its use to identify candidate genes regulating pod color.</title>
        <authorList>
            <person name="Motamayor J.C."/>
            <person name="Mockaitis K."/>
            <person name="Schmutz J."/>
            <person name="Haiminen N."/>
            <person name="Iii D.L."/>
            <person name="Cornejo O."/>
            <person name="Findley S.D."/>
            <person name="Zheng P."/>
            <person name="Utro F."/>
            <person name="Royaert S."/>
            <person name="Saski C."/>
            <person name="Jenkins J."/>
            <person name="Podicheti R."/>
            <person name="Zhao M."/>
            <person name="Scheffler B.E."/>
            <person name="Stack J.C."/>
            <person name="Feltus F.A."/>
            <person name="Mustiga G.M."/>
            <person name="Amores F."/>
            <person name="Phillips W."/>
            <person name="Marelli J.P."/>
            <person name="May G.D."/>
            <person name="Shapiro H."/>
            <person name="Ma J."/>
            <person name="Bustamante C.D."/>
            <person name="Schnell R.J."/>
            <person name="Main D."/>
            <person name="Gilbert D."/>
            <person name="Parida L."/>
            <person name="Kuhn D.N."/>
        </authorList>
    </citation>
    <scope>NUCLEOTIDE SEQUENCE [LARGE SCALE GENOMIC DNA]</scope>
    <source>
        <strain evidence="2">cv. Matina 1-6</strain>
    </source>
</reference>
<accession>A0A061G2S1</accession>
<dbReference type="HOGENOM" id="CLU_2745158_0_0_1"/>
<name>A0A061G2S1_THECC</name>
<dbReference type="Proteomes" id="UP000026915">
    <property type="component" value="Chromosome 3"/>
</dbReference>
<organism evidence="1 2">
    <name type="scientific">Theobroma cacao</name>
    <name type="common">Cacao</name>
    <name type="synonym">Cocoa</name>
    <dbReference type="NCBI Taxonomy" id="3641"/>
    <lineage>
        <taxon>Eukaryota</taxon>
        <taxon>Viridiplantae</taxon>
        <taxon>Streptophyta</taxon>
        <taxon>Embryophyta</taxon>
        <taxon>Tracheophyta</taxon>
        <taxon>Spermatophyta</taxon>
        <taxon>Magnoliopsida</taxon>
        <taxon>eudicotyledons</taxon>
        <taxon>Gunneridae</taxon>
        <taxon>Pentapetalae</taxon>
        <taxon>rosids</taxon>
        <taxon>malvids</taxon>
        <taxon>Malvales</taxon>
        <taxon>Malvaceae</taxon>
        <taxon>Byttnerioideae</taxon>
        <taxon>Theobroma</taxon>
    </lineage>
</organism>
<dbReference type="AlphaFoldDB" id="A0A061G2S1"/>
<sequence length="71" mass="8067">MIRHLFLLHCDKPNTYTELADDINFTPKARGVHVLANMTSKPLAVTVKISVEGRKEETKVNESNCTRISRK</sequence>
<keyword evidence="2" id="KW-1185">Reference proteome</keyword>